<feature type="region of interest" description="Disordered" evidence="4">
    <location>
        <begin position="586"/>
        <end position="639"/>
    </location>
</feature>
<dbReference type="PROSITE" id="PS00976">
    <property type="entry name" value="NMT_2"/>
    <property type="match status" value="1"/>
</dbReference>
<gene>
    <name evidence="6" type="ORF">PCOR1329_LOCUS32334</name>
</gene>
<proteinExistence type="inferred from homology"/>
<dbReference type="InterPro" id="IPR022677">
    <property type="entry name" value="NMT_C"/>
</dbReference>
<dbReference type="InterPro" id="IPR000903">
    <property type="entry name" value="NMT"/>
</dbReference>
<organism evidence="6 7">
    <name type="scientific">Prorocentrum cordatum</name>
    <dbReference type="NCBI Taxonomy" id="2364126"/>
    <lineage>
        <taxon>Eukaryota</taxon>
        <taxon>Sar</taxon>
        <taxon>Alveolata</taxon>
        <taxon>Dinophyceae</taxon>
        <taxon>Prorocentrales</taxon>
        <taxon>Prorocentraceae</taxon>
        <taxon>Prorocentrum</taxon>
    </lineage>
</organism>
<protein>
    <recommendedName>
        <fullName evidence="2">Glycylpeptide N-tetradecanoyltransferase</fullName>
        <ecNumber evidence="2">2.3.1.97</ecNumber>
    </recommendedName>
</protein>
<feature type="domain" description="Glycylpeptide N-tetradecanoyltransferase C-terminal" evidence="5">
    <location>
        <begin position="469"/>
        <end position="539"/>
    </location>
</feature>
<evidence type="ECO:0000259" key="5">
    <source>
        <dbReference type="Pfam" id="PF02799"/>
    </source>
</evidence>
<sequence>MATAFEPKCTPRTFAFIFPMASGHVNPSLPLARALVQKGHAVHYLSFDQFREAVVDTGATWHSTVEYLTEMFGISAQVDVMKVFGDLLHELGLEFKMVNLSCVRNILLERKMPGTVRFLRDLSPDGVVYCPLSCPEAMLAAKVVGIPSASLNTIAGPGALATTLQAILTEEGLSIDAFQRWVDSMEPDAAAVGRLNERYGLGLKSGLPMPFGKDNGVRFAAVNLVTTTEDLQDPVAPELARAYEADGSRFAFVGPLLDAAGARRVAGHRSAAGAEGEELPAGGAGATSAEVLAKVREARAAGRGVVLASMGTVLTGDVPGLGWNARAKGPDGLECGLTGRELCQAAWGGLFRALGAPRGGEGPLLVVSLGPQAAPLGVLAAPPNAVCAPAVPQVDVLRAGVDLFLTHGGQNSFTEALAHGTPVVVCPGFGDQIVNAGKAVALGVGLKVDRPFPPAGGEAAAAAQYTAEVSEKLLEARTIKLYKLPETPKLPGMREMRASDVPRVSELVTAYLKKFPLHPEFTQDEVGHWMLPRSQVIYSAGSARRDQACACAATVRSCASAASAGSTAAAPKEHLSSATFAVLQVPGGPGRPVAGKGGAPPRVPPEDLSRDKGRAGRPLWLREDEAAAPEGRAPEDKGSWRGLQHARFAFSGMFSSPPIWLFGFCPQPAPARPAGGGGVDGSVPEPRGPGTSCLRDDAFHAQLRARVAEGTARRSSRRSWTLLGVSQAEAPHLCRLALCGGGGKRAVCAPCCGQVIEGTGANLEAPPLLIAPGSAGCWRVGVGLQRSMPGAGVARLRRDERRIQVLWEGGLPLEEGRRGPSGLGRSRAAKLLARSLAPLAGPPGIGRSAPAPMLQGPPDRGRGLRAGASADKGGGKSVSARCRGGRAAEVRESVQSARAGGAQFKAARRARVESQGGVELIAPEERLDVNFTAQGPGLQRCTLGSDLEWRAGRGKKEERQCVYVDAAAAHLRARPGRLASVGGVVEEAWRWRAAARGGAAGAGARAGDADACVAIAESDVRAFSHVAVKLGEAGGAAVEICDDADAETGPRPGHDAMGGEWGREGNAMAIFTGELFLAAAGAGCKPPAGRPALGGRRPKARDLGIWAIRRKGGWRRRRCTRERVLDAGGNPSAGLIYAGDDQAVQSVVEKRKAAYSYWNVATTVPLHELLYDALILAKQQDAGGWTWMDAQARSRSRGPRRRDHRGRRGGPMGRAHLPDWARHMLAAVQFDLPALWLLRNQLREFLAVVEGIIQQREQEQAVRPPGRAAARGAPVVEEETEESDRAFMKRMFTALDANVDGLLSEMTLFSNMVSDHGERIGKAEGRQDDTEKRTADLEAAVTTLQMEQTVLQASTGDFVTAPARRLPPWAGVPRGERDVFVMTNPGWNTKVPELEQRAREILRSLGTDSPMDLKAPYAYGSLVEVKFSTVEVGQKTANAVKQALLDGHGGRKTWMGPGPISTRDERVPGKQWGELKELKFGIGDGFLQYYLYNWKCPKIEPCGIGHALGRPLLFNLFYPDLDPLVRPQRVT</sequence>
<evidence type="ECO:0000256" key="3">
    <source>
        <dbReference type="RuleBase" id="RU004178"/>
    </source>
</evidence>
<feature type="compositionally biased region" description="Gly residues" evidence="4">
    <location>
        <begin position="587"/>
        <end position="598"/>
    </location>
</feature>
<dbReference type="Proteomes" id="UP001189429">
    <property type="component" value="Unassembled WGS sequence"/>
</dbReference>
<feature type="compositionally biased region" description="Basic residues" evidence="4">
    <location>
        <begin position="1194"/>
        <end position="1208"/>
    </location>
</feature>
<evidence type="ECO:0000256" key="4">
    <source>
        <dbReference type="SAM" id="MobiDB-lite"/>
    </source>
</evidence>
<evidence type="ECO:0000313" key="6">
    <source>
        <dbReference type="EMBL" id="CAK0835373.1"/>
    </source>
</evidence>
<reference evidence="6" key="1">
    <citation type="submission" date="2023-10" db="EMBL/GenBank/DDBJ databases">
        <authorList>
            <person name="Chen Y."/>
            <person name="Shah S."/>
            <person name="Dougan E. K."/>
            <person name="Thang M."/>
            <person name="Chan C."/>
        </authorList>
    </citation>
    <scope>NUCLEOTIDE SEQUENCE [LARGE SCALE GENOMIC DNA]</scope>
</reference>
<name>A0ABN9ST24_9DINO</name>
<feature type="domain" description="Glycylpeptide N-tetradecanoyltransferase C-terminal" evidence="5">
    <location>
        <begin position="1475"/>
        <end position="1500"/>
    </location>
</feature>
<dbReference type="Gene3D" id="3.40.630.30">
    <property type="match status" value="1"/>
</dbReference>
<dbReference type="Pfam" id="PF00201">
    <property type="entry name" value="UDPGT"/>
    <property type="match status" value="1"/>
</dbReference>
<dbReference type="EMBL" id="CAUYUJ010013058">
    <property type="protein sequence ID" value="CAK0835373.1"/>
    <property type="molecule type" value="Genomic_DNA"/>
</dbReference>
<comment type="function">
    <text evidence="2">Adds a myristoyl group to the N-terminal glycine residue of certain cellular proteins.</text>
</comment>
<evidence type="ECO:0000256" key="1">
    <source>
        <dbReference type="ARBA" id="ARBA00022679"/>
    </source>
</evidence>
<dbReference type="PANTHER" id="PTHR11377">
    <property type="entry name" value="N-MYRISTOYL TRANSFERASE"/>
    <property type="match status" value="1"/>
</dbReference>
<dbReference type="SUPFAM" id="SSF53756">
    <property type="entry name" value="UDP-Glycosyltransferase/glycogen phosphorylase"/>
    <property type="match status" value="1"/>
</dbReference>
<dbReference type="CDD" id="cd03784">
    <property type="entry name" value="GT1_Gtf-like"/>
    <property type="match status" value="1"/>
</dbReference>
<feature type="compositionally biased region" description="Low complexity" evidence="4">
    <location>
        <begin position="1263"/>
        <end position="1275"/>
    </location>
</feature>
<comment type="similarity">
    <text evidence="3">Belongs to the NMT family.</text>
</comment>
<dbReference type="SUPFAM" id="SSF55729">
    <property type="entry name" value="Acyl-CoA N-acyltransferases (Nat)"/>
    <property type="match status" value="2"/>
</dbReference>
<feature type="region of interest" description="Disordered" evidence="4">
    <location>
        <begin position="1190"/>
        <end position="1214"/>
    </location>
</feature>
<keyword evidence="1 2" id="KW-0808">Transferase</keyword>
<evidence type="ECO:0000313" key="7">
    <source>
        <dbReference type="Proteomes" id="UP001189429"/>
    </source>
</evidence>
<feature type="region of interest" description="Disordered" evidence="4">
    <location>
        <begin position="1263"/>
        <end position="1282"/>
    </location>
</feature>
<accession>A0ABN9ST24</accession>
<dbReference type="InterPro" id="IPR002213">
    <property type="entry name" value="UDP_glucos_trans"/>
</dbReference>
<dbReference type="EC" id="2.3.1.97" evidence="2"/>
<dbReference type="Pfam" id="PF02799">
    <property type="entry name" value="NMT_C"/>
    <property type="match status" value="2"/>
</dbReference>
<keyword evidence="2" id="KW-0012">Acyltransferase</keyword>
<comment type="catalytic activity">
    <reaction evidence="2">
        <text>N-terminal glycyl-[protein] + tetradecanoyl-CoA = N-tetradecanoylglycyl-[protein] + CoA + H(+)</text>
        <dbReference type="Rhea" id="RHEA:15521"/>
        <dbReference type="Rhea" id="RHEA-COMP:12666"/>
        <dbReference type="Rhea" id="RHEA-COMP:12667"/>
        <dbReference type="ChEBI" id="CHEBI:15378"/>
        <dbReference type="ChEBI" id="CHEBI:57287"/>
        <dbReference type="ChEBI" id="CHEBI:57385"/>
        <dbReference type="ChEBI" id="CHEBI:64723"/>
        <dbReference type="ChEBI" id="CHEBI:133050"/>
        <dbReference type="EC" id="2.3.1.97"/>
    </reaction>
</comment>
<evidence type="ECO:0000256" key="2">
    <source>
        <dbReference type="RuleBase" id="RU000586"/>
    </source>
</evidence>
<keyword evidence="7" id="KW-1185">Reference proteome</keyword>
<dbReference type="InterPro" id="IPR022678">
    <property type="entry name" value="NMT_CS"/>
</dbReference>
<feature type="region of interest" description="Disordered" evidence="4">
    <location>
        <begin position="841"/>
        <end position="883"/>
    </location>
</feature>
<dbReference type="Gene3D" id="3.40.50.2000">
    <property type="entry name" value="Glycogen Phosphorylase B"/>
    <property type="match status" value="2"/>
</dbReference>
<dbReference type="PANTHER" id="PTHR11377:SF5">
    <property type="entry name" value="GLYCYLPEPTIDE N-TETRADECANOYLTRANSFERASE"/>
    <property type="match status" value="1"/>
</dbReference>
<dbReference type="InterPro" id="IPR016181">
    <property type="entry name" value="Acyl_CoA_acyltransferase"/>
</dbReference>
<feature type="compositionally biased region" description="Basic and acidic residues" evidence="4">
    <location>
        <begin position="604"/>
        <end position="625"/>
    </location>
</feature>
<comment type="caution">
    <text evidence="6">The sequence shown here is derived from an EMBL/GenBank/DDBJ whole genome shotgun (WGS) entry which is preliminary data.</text>
</comment>